<dbReference type="InterPro" id="IPR023214">
    <property type="entry name" value="HAD_sf"/>
</dbReference>
<keyword evidence="1" id="KW-0378">Hydrolase</keyword>
<dbReference type="GO" id="GO:0016787">
    <property type="term" value="F:hydrolase activity"/>
    <property type="evidence" value="ECO:0007669"/>
    <property type="project" value="UniProtKB-KW"/>
</dbReference>
<keyword evidence="2" id="KW-1185">Reference proteome</keyword>
<gene>
    <name evidence="1" type="ORF">ACFQDH_11695</name>
</gene>
<dbReference type="EC" id="3.1.3.-" evidence="1"/>
<dbReference type="PANTHER" id="PTHR10000">
    <property type="entry name" value="PHOSPHOSERINE PHOSPHATASE"/>
    <property type="match status" value="1"/>
</dbReference>
<dbReference type="InterPro" id="IPR000150">
    <property type="entry name" value="Cof"/>
</dbReference>
<protein>
    <submittedName>
        <fullName evidence="1">HAD family hydrolase</fullName>
        <ecNumber evidence="1">3.-.-.-</ecNumber>
        <ecNumber evidence="1">3.1.3.-</ecNumber>
    </submittedName>
</protein>
<sequence>MHRRPRLVASDLDGTLLRPDATVSPRTATAWNRLSLLGIQSVVVTARPPRWLHALEAVVGDHGVAICANGAFVYDVRRKTVRQAHPISHDRVQEIVVVLRERFPGIGFMAELATGVHVEPDYPGLDGEWLPGDANEWIPDGAVRAPIEELASEAVVGKLLARRETTDDDRFVQAVAETLGDRAVVAQSHHGGPAEISAPGVTKASGLQHWCDELGVDAVDVWAFGDMPNDLPMLRWAGTSYAMANAHPDVIATADLTCRSNADDGVARVLEAL</sequence>
<dbReference type="SUPFAM" id="SSF56784">
    <property type="entry name" value="HAD-like"/>
    <property type="match status" value="1"/>
</dbReference>
<dbReference type="RefSeq" id="WP_382401480.1">
    <property type="nucleotide sequence ID" value="NZ_JBHSWH010000001.1"/>
</dbReference>
<comment type="caution">
    <text evidence="1">The sequence shown here is derived from an EMBL/GenBank/DDBJ whole genome shotgun (WGS) entry which is preliminary data.</text>
</comment>
<organism evidence="1 2">
    <name type="scientific">Flexivirga alba</name>
    <dbReference type="NCBI Taxonomy" id="702742"/>
    <lineage>
        <taxon>Bacteria</taxon>
        <taxon>Bacillati</taxon>
        <taxon>Actinomycetota</taxon>
        <taxon>Actinomycetes</taxon>
        <taxon>Micrococcales</taxon>
        <taxon>Dermacoccaceae</taxon>
        <taxon>Flexivirga</taxon>
    </lineage>
</organism>
<dbReference type="InterPro" id="IPR036412">
    <property type="entry name" value="HAD-like_sf"/>
</dbReference>
<dbReference type="EC" id="3.-.-.-" evidence="1"/>
<dbReference type="Gene3D" id="3.40.50.1000">
    <property type="entry name" value="HAD superfamily/HAD-like"/>
    <property type="match status" value="1"/>
</dbReference>
<dbReference type="InterPro" id="IPR006379">
    <property type="entry name" value="HAD-SF_hydro_IIB"/>
</dbReference>
<evidence type="ECO:0000313" key="1">
    <source>
        <dbReference type="EMBL" id="MFC6705913.1"/>
    </source>
</evidence>
<reference evidence="2" key="1">
    <citation type="journal article" date="2019" name="Int. J. Syst. Evol. Microbiol.">
        <title>The Global Catalogue of Microorganisms (GCM) 10K type strain sequencing project: providing services to taxonomists for standard genome sequencing and annotation.</title>
        <authorList>
            <consortium name="The Broad Institute Genomics Platform"/>
            <consortium name="The Broad Institute Genome Sequencing Center for Infectious Disease"/>
            <person name="Wu L."/>
            <person name="Ma J."/>
        </authorList>
    </citation>
    <scope>NUCLEOTIDE SEQUENCE [LARGE SCALE GENOMIC DNA]</scope>
    <source>
        <strain evidence="2">CCUG 58127</strain>
    </source>
</reference>
<accession>A0ABW2AG68</accession>
<dbReference type="NCBIfam" id="TIGR01484">
    <property type="entry name" value="HAD-SF-IIB"/>
    <property type="match status" value="1"/>
</dbReference>
<dbReference type="Proteomes" id="UP001596298">
    <property type="component" value="Unassembled WGS sequence"/>
</dbReference>
<dbReference type="Pfam" id="PF08282">
    <property type="entry name" value="Hydrolase_3"/>
    <property type="match status" value="1"/>
</dbReference>
<evidence type="ECO:0000313" key="2">
    <source>
        <dbReference type="Proteomes" id="UP001596298"/>
    </source>
</evidence>
<dbReference type="PANTHER" id="PTHR10000:SF8">
    <property type="entry name" value="HAD SUPERFAMILY HYDROLASE-LIKE, TYPE 3"/>
    <property type="match status" value="1"/>
</dbReference>
<dbReference type="EMBL" id="JBHSWH010000001">
    <property type="protein sequence ID" value="MFC6705913.1"/>
    <property type="molecule type" value="Genomic_DNA"/>
</dbReference>
<proteinExistence type="predicted"/>
<dbReference type="NCBIfam" id="TIGR00099">
    <property type="entry name" value="Cof-subfamily"/>
    <property type="match status" value="1"/>
</dbReference>
<name>A0ABW2AG68_9MICO</name>
<dbReference type="Gene3D" id="3.30.1240.10">
    <property type="match status" value="1"/>
</dbReference>